<proteinExistence type="predicted"/>
<organism evidence="1 2">
    <name type="scientific">Paraburkholderia humisilvae</name>
    <dbReference type="NCBI Taxonomy" id="627669"/>
    <lineage>
        <taxon>Bacteria</taxon>
        <taxon>Pseudomonadati</taxon>
        <taxon>Pseudomonadota</taxon>
        <taxon>Betaproteobacteria</taxon>
        <taxon>Burkholderiales</taxon>
        <taxon>Burkholderiaceae</taxon>
        <taxon>Paraburkholderia</taxon>
    </lineage>
</organism>
<dbReference type="InterPro" id="IPR013324">
    <property type="entry name" value="RNA_pol_sigma_r3/r4-like"/>
</dbReference>
<dbReference type="AlphaFoldDB" id="A0A6J5E6R5"/>
<reference evidence="1 2" key="1">
    <citation type="submission" date="2020-04" db="EMBL/GenBank/DDBJ databases">
        <authorList>
            <person name="De Canck E."/>
        </authorList>
    </citation>
    <scope>NUCLEOTIDE SEQUENCE [LARGE SCALE GENOMIC DNA]</scope>
    <source>
        <strain evidence="1 2">LMG 29542</strain>
    </source>
</reference>
<evidence type="ECO:0000313" key="2">
    <source>
        <dbReference type="Proteomes" id="UP000494363"/>
    </source>
</evidence>
<sequence length="172" mass="19264">MGSSRPNSALQTLLPELWVFALRLTSTPEDAEKLLESVCRTMLAGEHGHAPYMSLRVNMMSSMLRRWQQKKIRANECTVRAALSIEADSEVNRRLLQIVARLPDEQRIAIILIEAERLTPNEAAWAWGLSTAELERRLARAHAAVTSAVENDALPSCPYRRTRWATTGSTPA</sequence>
<dbReference type="RefSeq" id="WP_175228092.1">
    <property type="nucleotide sequence ID" value="NZ_CADIKH010000017.1"/>
</dbReference>
<accession>A0A6J5E6R5</accession>
<dbReference type="Proteomes" id="UP000494363">
    <property type="component" value="Unassembled WGS sequence"/>
</dbReference>
<protein>
    <recommendedName>
        <fullName evidence="3">RNA polymerase sigma factor 70 region 4 type 2 domain-containing protein</fullName>
    </recommendedName>
</protein>
<evidence type="ECO:0008006" key="3">
    <source>
        <dbReference type="Google" id="ProtNLM"/>
    </source>
</evidence>
<dbReference type="SUPFAM" id="SSF88659">
    <property type="entry name" value="Sigma3 and sigma4 domains of RNA polymerase sigma factors"/>
    <property type="match status" value="1"/>
</dbReference>
<keyword evidence="2" id="KW-1185">Reference proteome</keyword>
<dbReference type="EMBL" id="CADIKH010000017">
    <property type="protein sequence ID" value="CAB3760792.1"/>
    <property type="molecule type" value="Genomic_DNA"/>
</dbReference>
<evidence type="ECO:0000313" key="1">
    <source>
        <dbReference type="EMBL" id="CAB3760792.1"/>
    </source>
</evidence>
<dbReference type="Gene3D" id="1.20.140.160">
    <property type="match status" value="1"/>
</dbReference>
<name>A0A6J5E6R5_9BURK</name>
<gene>
    <name evidence="1" type="ORF">LMG29542_03922</name>
</gene>